<accession>A0A8A1LAI6</accession>
<sequence length="71" mass="8232">MLHSILDFPYPTTNPLTSHTFGGGCSFTLSHDYRVINSGPRFLFYAARESRSSFRRHRISPKPQTWRTSRS</sequence>
<protein>
    <submittedName>
        <fullName evidence="1">Uncharacterized protein</fullName>
    </submittedName>
</protein>
<evidence type="ECO:0000313" key="2">
    <source>
        <dbReference type="Proteomes" id="UP000663419"/>
    </source>
</evidence>
<gene>
    <name evidence="1" type="ORF">I7I53_11436</name>
</gene>
<evidence type="ECO:0000313" key="1">
    <source>
        <dbReference type="EMBL" id="QSS50661.1"/>
    </source>
</evidence>
<dbReference type="EMBL" id="CP069102">
    <property type="protein sequence ID" value="QSS50661.1"/>
    <property type="molecule type" value="Genomic_DNA"/>
</dbReference>
<dbReference type="AlphaFoldDB" id="A0A8A1LAI6"/>
<organism evidence="1 2">
    <name type="scientific">Ajellomyces capsulatus (strain H88)</name>
    <name type="common">Darling's disease fungus</name>
    <name type="synonym">Histoplasma capsulatum</name>
    <dbReference type="NCBI Taxonomy" id="544711"/>
    <lineage>
        <taxon>Eukaryota</taxon>
        <taxon>Fungi</taxon>
        <taxon>Dikarya</taxon>
        <taxon>Ascomycota</taxon>
        <taxon>Pezizomycotina</taxon>
        <taxon>Eurotiomycetes</taxon>
        <taxon>Eurotiomycetidae</taxon>
        <taxon>Onygenales</taxon>
        <taxon>Ajellomycetaceae</taxon>
        <taxon>Histoplasma</taxon>
    </lineage>
</organism>
<dbReference type="VEuPathDB" id="FungiDB:I7I53_11436"/>
<dbReference type="Proteomes" id="UP000663419">
    <property type="component" value="Chromosome 1"/>
</dbReference>
<proteinExistence type="predicted"/>
<name>A0A8A1LAI6_AJEC8</name>
<reference evidence="1" key="1">
    <citation type="submission" date="2021-01" db="EMBL/GenBank/DDBJ databases">
        <title>Chromosome-level genome assembly of a human fungal pathogen reveals clustering of transcriptionally co-regulated genes.</title>
        <authorList>
            <person name="Voorhies M."/>
            <person name="Cohen S."/>
            <person name="Shea T.P."/>
            <person name="Petrus S."/>
            <person name="Munoz J.F."/>
            <person name="Poplawski S."/>
            <person name="Goldman W.E."/>
            <person name="Michael T."/>
            <person name="Cuomo C.A."/>
            <person name="Sil A."/>
            <person name="Beyhan S."/>
        </authorList>
    </citation>
    <scope>NUCLEOTIDE SEQUENCE</scope>
    <source>
        <strain evidence="1">H88</strain>
    </source>
</reference>